<dbReference type="GO" id="GO:0005200">
    <property type="term" value="F:structural constituent of cytoskeleton"/>
    <property type="evidence" value="ECO:0007669"/>
    <property type="project" value="InterPro"/>
</dbReference>
<keyword evidence="5" id="KW-0547">Nucleotide-binding</keyword>
<dbReference type="STRING" id="1676925.ENSPKIP00000027409"/>
<comment type="subcellular location">
    <subcellularLocation>
        <location evidence="1">Cytoplasm</location>
    </subcellularLocation>
</comment>
<dbReference type="InterPro" id="IPR002452">
    <property type="entry name" value="Alpha_tubulin"/>
</dbReference>
<dbReference type="Gene3D" id="3.30.1330.20">
    <property type="entry name" value="Tubulin/FtsZ, C-terminal domain"/>
    <property type="match status" value="1"/>
</dbReference>
<dbReference type="SUPFAM" id="SSF52490">
    <property type="entry name" value="Tubulin nucleotide-binding domain-like"/>
    <property type="match status" value="1"/>
</dbReference>
<keyword evidence="6" id="KW-0378">Hydrolase</keyword>
<dbReference type="GO" id="GO:0005737">
    <property type="term" value="C:cytoplasm"/>
    <property type="evidence" value="ECO:0007669"/>
    <property type="project" value="UniProtKB-SubCell"/>
</dbReference>
<dbReference type="GO" id="GO:0005525">
    <property type="term" value="F:GTP binding"/>
    <property type="evidence" value="ECO:0007669"/>
    <property type="project" value="UniProtKB-KW"/>
</dbReference>
<evidence type="ECO:0000256" key="2">
    <source>
        <dbReference type="ARBA" id="ARBA00009636"/>
    </source>
</evidence>
<dbReference type="Gene3D" id="3.40.50.1440">
    <property type="entry name" value="Tubulin/FtsZ, GTPase domain"/>
    <property type="match status" value="1"/>
</dbReference>
<evidence type="ECO:0000256" key="5">
    <source>
        <dbReference type="ARBA" id="ARBA00022741"/>
    </source>
</evidence>
<proteinExistence type="inferred from homology"/>
<dbReference type="GeneTree" id="ENSGT00950000182825"/>
<dbReference type="AlphaFoldDB" id="A0A3B3S9J2"/>
<dbReference type="GO" id="GO:0007017">
    <property type="term" value="P:microtubule-based process"/>
    <property type="evidence" value="ECO:0007669"/>
    <property type="project" value="InterPro"/>
</dbReference>
<feature type="compositionally biased region" description="Acidic residues" evidence="9">
    <location>
        <begin position="364"/>
        <end position="380"/>
    </location>
</feature>
<comment type="catalytic activity">
    <reaction evidence="8">
        <text>GTP + H2O = GDP + phosphate + H(+)</text>
        <dbReference type="Rhea" id="RHEA:19669"/>
        <dbReference type="ChEBI" id="CHEBI:15377"/>
        <dbReference type="ChEBI" id="CHEBI:15378"/>
        <dbReference type="ChEBI" id="CHEBI:37565"/>
        <dbReference type="ChEBI" id="CHEBI:43474"/>
        <dbReference type="ChEBI" id="CHEBI:58189"/>
    </reaction>
    <physiologicalReaction direction="left-to-right" evidence="8">
        <dbReference type="Rhea" id="RHEA:19670"/>
    </physiologicalReaction>
</comment>
<dbReference type="GO" id="GO:0005874">
    <property type="term" value="C:microtubule"/>
    <property type="evidence" value="ECO:0007669"/>
    <property type="project" value="UniProtKB-KW"/>
</dbReference>
<keyword evidence="4" id="KW-0493">Microtubule</keyword>
<evidence type="ECO:0000256" key="1">
    <source>
        <dbReference type="ARBA" id="ARBA00004496"/>
    </source>
</evidence>
<reference evidence="11" key="1">
    <citation type="submission" date="2025-08" db="UniProtKB">
        <authorList>
            <consortium name="Ensembl"/>
        </authorList>
    </citation>
    <scope>IDENTIFICATION</scope>
</reference>
<evidence type="ECO:0000256" key="3">
    <source>
        <dbReference type="ARBA" id="ARBA00022490"/>
    </source>
</evidence>
<evidence type="ECO:0000313" key="11">
    <source>
        <dbReference type="Ensembl" id="ENSPKIP00000027409.1"/>
    </source>
</evidence>
<sequence length="380" mass="42301">MPFQRQCISHDIQPGGHMPSDKTIGGGGTQPGSGCLWTLSPLWIIFQPSIAISSLFKSERPEYLLLDEVRTRIYPCNLSFHPEQLITGMEDAASNYTGGEYSISKGLVLILHSFGGGHSRFASLLMEKLSVDYGKKKEVSIALVEPYSSIMTTHSTLEYSDCTFMVDNEAVCESQHGAPHLHQPEQAHRPNRLHHCSLRFNGALNVDLTQFHTNLVPYPSSRQKRHTYHEQMSVAEITGACVKPEKQMEKCDPHHDVVPKDVNAANATLKTKRTIQFVNWCPTGFKIGFNYQPPSMVPAGDQAKVQRAVCGLHAKQHLSHCRSLGPESDLMYDKRACAYWHVSEAMDEGEFSEAREDLATMEKDSEEAAVDSLVEDLEGG</sequence>
<evidence type="ECO:0000256" key="8">
    <source>
        <dbReference type="ARBA" id="ARBA00049117"/>
    </source>
</evidence>
<dbReference type="GO" id="GO:0016787">
    <property type="term" value="F:hydrolase activity"/>
    <property type="evidence" value="ECO:0007669"/>
    <property type="project" value="UniProtKB-KW"/>
</dbReference>
<evidence type="ECO:0000256" key="9">
    <source>
        <dbReference type="SAM" id="MobiDB-lite"/>
    </source>
</evidence>
<evidence type="ECO:0000259" key="10">
    <source>
        <dbReference type="SMART" id="SM00865"/>
    </source>
</evidence>
<evidence type="ECO:0000313" key="12">
    <source>
        <dbReference type="Proteomes" id="UP000261540"/>
    </source>
</evidence>
<evidence type="ECO:0000256" key="7">
    <source>
        <dbReference type="ARBA" id="ARBA00023134"/>
    </source>
</evidence>
<dbReference type="PANTHER" id="PTHR11588">
    <property type="entry name" value="TUBULIN"/>
    <property type="match status" value="1"/>
</dbReference>
<dbReference type="Proteomes" id="UP000261540">
    <property type="component" value="Unplaced"/>
</dbReference>
<dbReference type="Pfam" id="PF03953">
    <property type="entry name" value="Tubulin_C"/>
    <property type="match status" value="1"/>
</dbReference>
<keyword evidence="7" id="KW-0342">GTP-binding</keyword>
<dbReference type="SUPFAM" id="SSF55307">
    <property type="entry name" value="Tubulin C-terminal domain-like"/>
    <property type="match status" value="1"/>
</dbReference>
<keyword evidence="3" id="KW-0963">Cytoplasm</keyword>
<protein>
    <recommendedName>
        <fullName evidence="10">Tubulin/FtsZ 2-layer sandwich domain-containing protein</fullName>
    </recommendedName>
</protein>
<comment type="similarity">
    <text evidence="2">Belongs to the tubulin family.</text>
</comment>
<evidence type="ECO:0000256" key="4">
    <source>
        <dbReference type="ARBA" id="ARBA00022701"/>
    </source>
</evidence>
<dbReference type="PRINTS" id="PR01162">
    <property type="entry name" value="ALPHATUBULIN"/>
</dbReference>
<dbReference type="InterPro" id="IPR037103">
    <property type="entry name" value="Tubulin/FtsZ-like_C"/>
</dbReference>
<reference evidence="11" key="2">
    <citation type="submission" date="2025-09" db="UniProtKB">
        <authorList>
            <consortium name="Ensembl"/>
        </authorList>
    </citation>
    <scope>IDENTIFICATION</scope>
</reference>
<name>A0A3B3S9J2_9TELE</name>
<dbReference type="Ensembl" id="ENSPKIT00000008176.1">
    <property type="protein sequence ID" value="ENSPKIP00000027409.1"/>
    <property type="gene ID" value="ENSPKIG00000009469.1"/>
</dbReference>
<dbReference type="InterPro" id="IPR000217">
    <property type="entry name" value="Tubulin"/>
</dbReference>
<feature type="region of interest" description="Disordered" evidence="9">
    <location>
        <begin position="360"/>
        <end position="380"/>
    </location>
</feature>
<dbReference type="InterPro" id="IPR023123">
    <property type="entry name" value="Tubulin_C"/>
</dbReference>
<dbReference type="InterPro" id="IPR008280">
    <property type="entry name" value="Tub_FtsZ_C"/>
</dbReference>
<feature type="domain" description="Tubulin/FtsZ 2-layer sandwich" evidence="10">
    <location>
        <begin position="204"/>
        <end position="320"/>
    </location>
</feature>
<accession>A0A3B3S9J2</accession>
<dbReference type="InterPro" id="IPR018316">
    <property type="entry name" value="Tubulin/FtsZ_2-layer-sand-dom"/>
</dbReference>
<evidence type="ECO:0000256" key="6">
    <source>
        <dbReference type="ARBA" id="ARBA00022801"/>
    </source>
</evidence>
<dbReference type="SMART" id="SM00865">
    <property type="entry name" value="Tubulin_C"/>
    <property type="match status" value="1"/>
</dbReference>
<keyword evidence="12" id="KW-1185">Reference proteome</keyword>
<dbReference type="InterPro" id="IPR036525">
    <property type="entry name" value="Tubulin/FtsZ_GTPase_sf"/>
</dbReference>
<organism evidence="11 12">
    <name type="scientific">Paramormyrops kingsleyae</name>
    <dbReference type="NCBI Taxonomy" id="1676925"/>
    <lineage>
        <taxon>Eukaryota</taxon>
        <taxon>Metazoa</taxon>
        <taxon>Chordata</taxon>
        <taxon>Craniata</taxon>
        <taxon>Vertebrata</taxon>
        <taxon>Euteleostomi</taxon>
        <taxon>Actinopterygii</taxon>
        <taxon>Neopterygii</taxon>
        <taxon>Teleostei</taxon>
        <taxon>Osteoglossocephala</taxon>
        <taxon>Osteoglossomorpha</taxon>
        <taxon>Osteoglossiformes</taxon>
        <taxon>Mormyridae</taxon>
        <taxon>Paramormyrops</taxon>
    </lineage>
</organism>
<dbReference type="Gene3D" id="1.10.287.600">
    <property type="entry name" value="Helix hairpin bin"/>
    <property type="match status" value="1"/>
</dbReference>